<gene>
    <name evidence="1" type="ORF">LP422_14725</name>
</gene>
<name>A0AC61U1Q7_9MICO</name>
<evidence type="ECO:0000313" key="2">
    <source>
        <dbReference type="Proteomes" id="UP001059663"/>
    </source>
</evidence>
<protein>
    <submittedName>
        <fullName evidence="1">Uncharacterized protein</fullName>
    </submittedName>
</protein>
<sequence length="255" mass="27898">MPPPPPPARHGATPQAPHALPNEAPESTAPRSTLPASQPPPPPGEIADVDGVDRSTGRRQSQIRAALERLERVDWAAVQHLRSRVSASLTLVSEDTVLDETRHRTAVARLTTQAIDDWTRGPHRARRGPRLARRPGGAARGGARLDVRCRAAATAPRPAGDREHRDRGPRRSHPRVQRRLARDRASRRRQRCRPDHRDPALARTSSTGSSSSPWSGRGCVSPCPTAPAWRPRRGCRTGPRSPSASTRTSTPISRR</sequence>
<dbReference type="EMBL" id="CP087977">
    <property type="protein sequence ID" value="UUZ43931.1"/>
    <property type="molecule type" value="Genomic_DNA"/>
</dbReference>
<evidence type="ECO:0000313" key="1">
    <source>
        <dbReference type="EMBL" id="UUZ43931.1"/>
    </source>
</evidence>
<proteinExistence type="predicted"/>
<organism evidence="1 2">
    <name type="scientific">Janibacter limosus</name>
    <dbReference type="NCBI Taxonomy" id="53458"/>
    <lineage>
        <taxon>Bacteria</taxon>
        <taxon>Bacillati</taxon>
        <taxon>Actinomycetota</taxon>
        <taxon>Actinomycetes</taxon>
        <taxon>Micrococcales</taxon>
        <taxon>Intrasporangiaceae</taxon>
        <taxon>Janibacter</taxon>
    </lineage>
</organism>
<dbReference type="Proteomes" id="UP001059663">
    <property type="component" value="Chromosome"/>
</dbReference>
<accession>A0AC61U1Q7</accession>
<reference evidence="1" key="1">
    <citation type="submission" date="2021-11" db="EMBL/GenBank/DDBJ databases">
        <title>Study of the species diversity of bacterial strains isolated from a unique natural object - Shulgan-Tash cave (Bashkiria).</title>
        <authorList>
            <person name="Sazanova A.L."/>
            <person name="Chirak E.R."/>
            <person name="Safronova V.I."/>
        </authorList>
    </citation>
    <scope>NUCLEOTIDE SEQUENCE</scope>
    <source>
        <strain evidence="1">P1</strain>
    </source>
</reference>